<evidence type="ECO:0000256" key="9">
    <source>
        <dbReference type="SAM" id="SignalP"/>
    </source>
</evidence>
<keyword evidence="4 9" id="KW-0732">Signal</keyword>
<dbReference type="InterPro" id="IPR018114">
    <property type="entry name" value="TRYPSIN_HIS"/>
</dbReference>
<evidence type="ECO:0000256" key="1">
    <source>
        <dbReference type="ARBA" id="ARBA00004613"/>
    </source>
</evidence>
<keyword evidence="5" id="KW-0378">Hydrolase</keyword>
<dbReference type="PANTHER" id="PTHR24252:SF7">
    <property type="entry name" value="HYALIN"/>
    <property type="match status" value="1"/>
</dbReference>
<dbReference type="CDD" id="cd00190">
    <property type="entry name" value="Tryp_SPc"/>
    <property type="match status" value="1"/>
</dbReference>
<name>A0A7M6UGJ7_NASVI</name>
<sequence length="273" mass="29673">MNWKKRSTMQYLGLSLTIALITFQGGSARRAQSRIVNGAEALPGEFPYQISLNVYGTHDCGGSILNKDYVLTAAHCIGSNDTSIMKIIAGTTNLYKLPESATTHNVSEIHVHKEYDGDDGWKNDIAILKVKPPFNFNKYIAPAKLPIKNAAVNPGDEAVVSGFGRIKKEGPLSPKLLKAQVLIETLEYCQREIIGDPVRPTNVCIRNATADTGFCNGDSGGPLTVDETVVGIVSFSPNLGCAGFLRKPQVLTRVSAYIDWIYEQMAKGAKINQ</sequence>
<dbReference type="AlphaFoldDB" id="A0A7M6UGJ7"/>
<keyword evidence="8" id="KW-1015">Disulfide bond</keyword>
<protein>
    <recommendedName>
        <fullName evidence="10">Peptidase S1 domain-containing protein</fullName>
    </recommendedName>
</protein>
<feature type="domain" description="Peptidase S1" evidence="10">
    <location>
        <begin position="35"/>
        <end position="266"/>
    </location>
</feature>
<keyword evidence="12" id="KW-1185">Reference proteome</keyword>
<evidence type="ECO:0000256" key="2">
    <source>
        <dbReference type="ARBA" id="ARBA00022525"/>
    </source>
</evidence>
<feature type="chain" id="PRO_5029913476" description="Peptidase S1 domain-containing protein" evidence="9">
    <location>
        <begin position="29"/>
        <end position="273"/>
    </location>
</feature>
<evidence type="ECO:0000256" key="4">
    <source>
        <dbReference type="ARBA" id="ARBA00022729"/>
    </source>
</evidence>
<dbReference type="GO" id="GO:0004252">
    <property type="term" value="F:serine-type endopeptidase activity"/>
    <property type="evidence" value="ECO:0007669"/>
    <property type="project" value="InterPro"/>
</dbReference>
<comment type="subcellular location">
    <subcellularLocation>
        <location evidence="1">Secreted</location>
    </subcellularLocation>
</comment>
<dbReference type="InterPro" id="IPR001254">
    <property type="entry name" value="Trypsin_dom"/>
</dbReference>
<dbReference type="PROSITE" id="PS00134">
    <property type="entry name" value="TRYPSIN_HIS"/>
    <property type="match status" value="1"/>
</dbReference>
<keyword evidence="6" id="KW-0720">Serine protease</keyword>
<dbReference type="InterPro" id="IPR043504">
    <property type="entry name" value="Peptidase_S1_PA_chymotrypsin"/>
</dbReference>
<accession>A0A7M6UGJ7</accession>
<evidence type="ECO:0000256" key="6">
    <source>
        <dbReference type="ARBA" id="ARBA00022825"/>
    </source>
</evidence>
<keyword evidence="2" id="KW-0964">Secreted</keyword>
<dbReference type="GeneID" id="100120975"/>
<dbReference type="RefSeq" id="NP_001166255.1">
    <property type="nucleotide sequence ID" value="NM_001172784.1"/>
</dbReference>
<reference evidence="11" key="1">
    <citation type="submission" date="2021-01" db="UniProtKB">
        <authorList>
            <consortium name="EnsemblMetazoa"/>
        </authorList>
    </citation>
    <scope>IDENTIFICATION</scope>
</reference>
<dbReference type="InParanoid" id="A0A7M6UGJ7"/>
<dbReference type="GO" id="GO:0005576">
    <property type="term" value="C:extracellular region"/>
    <property type="evidence" value="ECO:0007669"/>
    <property type="project" value="UniProtKB-SubCell"/>
</dbReference>
<dbReference type="EnsemblMetazoa" id="NM_001172784">
    <property type="protein sequence ID" value="NP_001166255"/>
    <property type="gene ID" value="GeneID_100120975"/>
</dbReference>
<dbReference type="PANTHER" id="PTHR24252">
    <property type="entry name" value="ACROSIN-RELATED"/>
    <property type="match status" value="1"/>
</dbReference>
<keyword evidence="7" id="KW-0865">Zymogen</keyword>
<dbReference type="FunFam" id="2.40.10.10:FF:000146">
    <property type="entry name" value="Serine protease 53"/>
    <property type="match status" value="1"/>
</dbReference>
<dbReference type="Pfam" id="PF00089">
    <property type="entry name" value="Trypsin"/>
    <property type="match status" value="1"/>
</dbReference>
<evidence type="ECO:0000313" key="12">
    <source>
        <dbReference type="Proteomes" id="UP000002358"/>
    </source>
</evidence>
<dbReference type="SMART" id="SM00020">
    <property type="entry name" value="Tryp_SPc"/>
    <property type="match status" value="1"/>
</dbReference>
<evidence type="ECO:0000256" key="7">
    <source>
        <dbReference type="ARBA" id="ARBA00023145"/>
    </source>
</evidence>
<dbReference type="SUPFAM" id="SSF50494">
    <property type="entry name" value="Trypsin-like serine proteases"/>
    <property type="match status" value="1"/>
</dbReference>
<organism evidence="11 12">
    <name type="scientific">Nasonia vitripennis</name>
    <name type="common">Parasitic wasp</name>
    <dbReference type="NCBI Taxonomy" id="7425"/>
    <lineage>
        <taxon>Eukaryota</taxon>
        <taxon>Metazoa</taxon>
        <taxon>Ecdysozoa</taxon>
        <taxon>Arthropoda</taxon>
        <taxon>Hexapoda</taxon>
        <taxon>Insecta</taxon>
        <taxon>Pterygota</taxon>
        <taxon>Neoptera</taxon>
        <taxon>Endopterygota</taxon>
        <taxon>Hymenoptera</taxon>
        <taxon>Apocrita</taxon>
        <taxon>Proctotrupomorpha</taxon>
        <taxon>Chalcidoidea</taxon>
        <taxon>Pteromalidae</taxon>
        <taxon>Pteromalinae</taxon>
        <taxon>Nasonia</taxon>
    </lineage>
</organism>
<keyword evidence="3" id="KW-0645">Protease</keyword>
<dbReference type="GO" id="GO:0006508">
    <property type="term" value="P:proteolysis"/>
    <property type="evidence" value="ECO:0007669"/>
    <property type="project" value="UniProtKB-KW"/>
</dbReference>
<evidence type="ECO:0000259" key="10">
    <source>
        <dbReference type="PROSITE" id="PS50240"/>
    </source>
</evidence>
<feature type="signal peptide" evidence="9">
    <location>
        <begin position="1"/>
        <end position="28"/>
    </location>
</feature>
<evidence type="ECO:0000313" key="11">
    <source>
        <dbReference type="EnsemblMetazoa" id="NP_001166255"/>
    </source>
</evidence>
<dbReference type="SMR" id="A0A7M6UGJ7"/>
<dbReference type="CTD" id="100120975"/>
<evidence type="ECO:0000256" key="5">
    <source>
        <dbReference type="ARBA" id="ARBA00022801"/>
    </source>
</evidence>
<dbReference type="KEGG" id="nvi:100120975"/>
<evidence type="ECO:0000256" key="8">
    <source>
        <dbReference type="ARBA" id="ARBA00023157"/>
    </source>
</evidence>
<dbReference type="Gene3D" id="2.40.10.10">
    <property type="entry name" value="Trypsin-like serine proteases"/>
    <property type="match status" value="1"/>
</dbReference>
<dbReference type="InterPro" id="IPR009003">
    <property type="entry name" value="Peptidase_S1_PA"/>
</dbReference>
<dbReference type="PRINTS" id="PR00722">
    <property type="entry name" value="CHYMOTRYPSIN"/>
</dbReference>
<evidence type="ECO:0000256" key="3">
    <source>
        <dbReference type="ARBA" id="ARBA00022670"/>
    </source>
</evidence>
<dbReference type="Proteomes" id="UP000002358">
    <property type="component" value="Chromosome 2"/>
</dbReference>
<dbReference type="InterPro" id="IPR001314">
    <property type="entry name" value="Peptidase_S1A"/>
</dbReference>
<proteinExistence type="predicted"/>
<dbReference type="PROSITE" id="PS50240">
    <property type="entry name" value="TRYPSIN_DOM"/>
    <property type="match status" value="1"/>
</dbReference>
<dbReference type="OrthoDB" id="8440449at2759"/>